<accession>A0A6U3XC51</accession>
<dbReference type="PROSITE" id="PS50802">
    <property type="entry name" value="OTU"/>
    <property type="match status" value="1"/>
</dbReference>
<evidence type="ECO:0000313" key="3">
    <source>
        <dbReference type="EMBL" id="CAD9317410.1"/>
    </source>
</evidence>
<dbReference type="Gene3D" id="3.90.70.80">
    <property type="match status" value="1"/>
</dbReference>
<dbReference type="EMBL" id="HBGN01005912">
    <property type="protein sequence ID" value="CAD9317410.1"/>
    <property type="molecule type" value="Transcribed_RNA"/>
</dbReference>
<keyword evidence="1" id="KW-0732">Signal</keyword>
<gene>
    <name evidence="3" type="ORF">DBRI1063_LOCUS3818</name>
</gene>
<feature type="signal peptide" evidence="1">
    <location>
        <begin position="1"/>
        <end position="21"/>
    </location>
</feature>
<feature type="chain" id="PRO_5030160253" description="OTU domain-containing protein" evidence="1">
    <location>
        <begin position="22"/>
        <end position="278"/>
    </location>
</feature>
<sequence>MRKHHLLNLHSLILGAASVHSFSPTTAFQNFVFSPNGVCVSPSTFYLADVDENVKDCNDNNSPITTNLGQKKLFSMRNVPGEGDCMFQAVALATAASMGLGANNALLRAISEETRDVVAQVMGSRDGNLHIEGQRLVRTSDLLTSASRSEGMSPDEYLERLKKSGSDGGLYGGGPELTVLSNLLRRPISIYELEDDTTTTTTTAENNNNTNGESKYCRIKLAGVFGDHFKDPCLSIPNSAILSGLQPGAYSWHLHILVVDAGFEKHACALLPKFCDLP</sequence>
<evidence type="ECO:0000256" key="1">
    <source>
        <dbReference type="SAM" id="SignalP"/>
    </source>
</evidence>
<dbReference type="Pfam" id="PF02338">
    <property type="entry name" value="OTU"/>
    <property type="match status" value="1"/>
</dbReference>
<reference evidence="3" key="1">
    <citation type="submission" date="2021-01" db="EMBL/GenBank/DDBJ databases">
        <authorList>
            <person name="Corre E."/>
            <person name="Pelletier E."/>
            <person name="Niang G."/>
            <person name="Scheremetjew M."/>
            <person name="Finn R."/>
            <person name="Kale V."/>
            <person name="Holt S."/>
            <person name="Cochrane G."/>
            <person name="Meng A."/>
            <person name="Brown T."/>
            <person name="Cohen L."/>
        </authorList>
    </citation>
    <scope>NUCLEOTIDE SEQUENCE</scope>
    <source>
        <strain evidence="3">Pop2</strain>
    </source>
</reference>
<feature type="domain" description="OTU" evidence="2">
    <location>
        <begin position="74"/>
        <end position="273"/>
    </location>
</feature>
<proteinExistence type="predicted"/>
<dbReference type="InterPro" id="IPR003323">
    <property type="entry name" value="OTU_dom"/>
</dbReference>
<dbReference type="InterPro" id="IPR038765">
    <property type="entry name" value="Papain-like_cys_pep_sf"/>
</dbReference>
<dbReference type="AlphaFoldDB" id="A0A6U3XC51"/>
<dbReference type="SUPFAM" id="SSF54001">
    <property type="entry name" value="Cysteine proteinases"/>
    <property type="match status" value="1"/>
</dbReference>
<organism evidence="3">
    <name type="scientific">Ditylum brightwellii</name>
    <dbReference type="NCBI Taxonomy" id="49249"/>
    <lineage>
        <taxon>Eukaryota</taxon>
        <taxon>Sar</taxon>
        <taxon>Stramenopiles</taxon>
        <taxon>Ochrophyta</taxon>
        <taxon>Bacillariophyta</taxon>
        <taxon>Mediophyceae</taxon>
        <taxon>Lithodesmiophycidae</taxon>
        <taxon>Lithodesmiales</taxon>
        <taxon>Lithodesmiaceae</taxon>
        <taxon>Ditylum</taxon>
    </lineage>
</organism>
<protein>
    <recommendedName>
        <fullName evidence="2">OTU domain-containing protein</fullName>
    </recommendedName>
</protein>
<name>A0A6U3XC51_9STRA</name>
<evidence type="ECO:0000259" key="2">
    <source>
        <dbReference type="PROSITE" id="PS50802"/>
    </source>
</evidence>